<evidence type="ECO:0000256" key="8">
    <source>
        <dbReference type="ARBA" id="ARBA00022833"/>
    </source>
</evidence>
<feature type="region of interest" description="Disordered" evidence="17">
    <location>
        <begin position="52"/>
        <end position="75"/>
    </location>
</feature>
<dbReference type="Pfam" id="PF00245">
    <property type="entry name" value="Alk_phosphatase"/>
    <property type="match status" value="1"/>
</dbReference>
<comment type="similarity">
    <text evidence="2 15">Belongs to the alkaline phosphatase family.</text>
</comment>
<keyword evidence="4" id="KW-1003">Cell membrane</keyword>
<dbReference type="GO" id="GO:0098552">
    <property type="term" value="C:side of membrane"/>
    <property type="evidence" value="ECO:0007669"/>
    <property type="project" value="UniProtKB-KW"/>
</dbReference>
<comment type="cofactor">
    <cofactor evidence="14">
        <name>Zn(2+)</name>
        <dbReference type="ChEBI" id="CHEBI:29105"/>
    </cofactor>
    <text evidence="14">Binds 2 Zn(2+) ions.</text>
</comment>
<keyword evidence="9 14" id="KW-0460">Magnesium</keyword>
<feature type="binding site" evidence="14">
    <location>
        <position position="369"/>
    </location>
    <ligand>
        <name>Mg(2+)</name>
        <dbReference type="ChEBI" id="CHEBI:18420"/>
    </ligand>
</feature>
<evidence type="ECO:0000256" key="11">
    <source>
        <dbReference type="ARBA" id="ARBA00023180"/>
    </source>
</evidence>
<dbReference type="PRINTS" id="PR00113">
    <property type="entry name" value="ALKPHPHTASE"/>
</dbReference>
<gene>
    <name evidence="18" type="ORF">HPB52_012428</name>
</gene>
<evidence type="ECO:0000256" key="5">
    <source>
        <dbReference type="ARBA" id="ARBA00022622"/>
    </source>
</evidence>
<keyword evidence="19" id="KW-1185">Reference proteome</keyword>
<feature type="binding site" evidence="14">
    <location>
        <position position="223"/>
    </location>
    <ligand>
        <name>Mg(2+)</name>
        <dbReference type="ChEBI" id="CHEBI:18420"/>
    </ligand>
</feature>
<evidence type="ECO:0000313" key="18">
    <source>
        <dbReference type="EMBL" id="KAH7956755.1"/>
    </source>
</evidence>
<evidence type="ECO:0000256" key="6">
    <source>
        <dbReference type="ARBA" id="ARBA00022723"/>
    </source>
</evidence>
<dbReference type="VEuPathDB" id="VectorBase:RSAN_039525"/>
<dbReference type="InterPro" id="IPR018299">
    <property type="entry name" value="Alkaline_phosphatase_AS"/>
</dbReference>
<evidence type="ECO:0000256" key="15">
    <source>
        <dbReference type="RuleBase" id="RU003946"/>
    </source>
</evidence>
<reference evidence="18" key="1">
    <citation type="journal article" date="2020" name="Cell">
        <title>Large-Scale Comparative Analyses of Tick Genomes Elucidate Their Genetic Diversity and Vector Capacities.</title>
        <authorList>
            <consortium name="Tick Genome and Microbiome Consortium (TIGMIC)"/>
            <person name="Jia N."/>
            <person name="Wang J."/>
            <person name="Shi W."/>
            <person name="Du L."/>
            <person name="Sun Y."/>
            <person name="Zhan W."/>
            <person name="Jiang J.F."/>
            <person name="Wang Q."/>
            <person name="Zhang B."/>
            <person name="Ji P."/>
            <person name="Bell-Sakyi L."/>
            <person name="Cui X.M."/>
            <person name="Yuan T.T."/>
            <person name="Jiang B.G."/>
            <person name="Yang W.F."/>
            <person name="Lam T.T."/>
            <person name="Chang Q.C."/>
            <person name="Ding S.J."/>
            <person name="Wang X.J."/>
            <person name="Zhu J.G."/>
            <person name="Ruan X.D."/>
            <person name="Zhao L."/>
            <person name="Wei J.T."/>
            <person name="Ye R.Z."/>
            <person name="Que T.C."/>
            <person name="Du C.H."/>
            <person name="Zhou Y.H."/>
            <person name="Cheng J.X."/>
            <person name="Dai P.F."/>
            <person name="Guo W.B."/>
            <person name="Han X.H."/>
            <person name="Huang E.J."/>
            <person name="Li L.F."/>
            <person name="Wei W."/>
            <person name="Gao Y.C."/>
            <person name="Liu J.Z."/>
            <person name="Shao H.Z."/>
            <person name="Wang X."/>
            <person name="Wang C.C."/>
            <person name="Yang T.C."/>
            <person name="Huo Q.B."/>
            <person name="Li W."/>
            <person name="Chen H.Y."/>
            <person name="Chen S.E."/>
            <person name="Zhou L.G."/>
            <person name="Ni X.B."/>
            <person name="Tian J.H."/>
            <person name="Sheng Y."/>
            <person name="Liu T."/>
            <person name="Pan Y.S."/>
            <person name="Xia L.Y."/>
            <person name="Li J."/>
            <person name="Zhao F."/>
            <person name="Cao W.C."/>
        </authorList>
    </citation>
    <scope>NUCLEOTIDE SEQUENCE</scope>
    <source>
        <strain evidence="18">Rsan-2018</strain>
    </source>
</reference>
<proteinExistence type="inferred from homology"/>
<feature type="binding site" evidence="14">
    <location>
        <position position="378"/>
    </location>
    <ligand>
        <name>Zn(2+)</name>
        <dbReference type="ChEBI" id="CHEBI:29105"/>
        <label>2</label>
    </ligand>
</feature>
<keyword evidence="10" id="KW-0472">Membrane</keyword>
<evidence type="ECO:0000256" key="17">
    <source>
        <dbReference type="SAM" id="MobiDB-lite"/>
    </source>
</evidence>
<dbReference type="Gene3D" id="3.40.720.10">
    <property type="entry name" value="Alkaline Phosphatase, subunit A"/>
    <property type="match status" value="1"/>
</dbReference>
<evidence type="ECO:0000313" key="19">
    <source>
        <dbReference type="Proteomes" id="UP000821837"/>
    </source>
</evidence>
<reference evidence="18" key="2">
    <citation type="submission" date="2021-09" db="EMBL/GenBank/DDBJ databases">
        <authorList>
            <person name="Jia N."/>
            <person name="Wang J."/>
            <person name="Shi W."/>
            <person name="Du L."/>
            <person name="Sun Y."/>
            <person name="Zhan W."/>
            <person name="Jiang J."/>
            <person name="Wang Q."/>
            <person name="Zhang B."/>
            <person name="Ji P."/>
            <person name="Sakyi L.B."/>
            <person name="Cui X."/>
            <person name="Yuan T."/>
            <person name="Jiang B."/>
            <person name="Yang W."/>
            <person name="Lam T.T.-Y."/>
            <person name="Chang Q."/>
            <person name="Ding S."/>
            <person name="Wang X."/>
            <person name="Zhu J."/>
            <person name="Ruan X."/>
            <person name="Zhao L."/>
            <person name="Wei J."/>
            <person name="Que T."/>
            <person name="Du C."/>
            <person name="Cheng J."/>
            <person name="Dai P."/>
            <person name="Han X."/>
            <person name="Huang E."/>
            <person name="Gao Y."/>
            <person name="Liu J."/>
            <person name="Shao H."/>
            <person name="Ye R."/>
            <person name="Li L."/>
            <person name="Wei W."/>
            <person name="Wang X."/>
            <person name="Wang C."/>
            <person name="Huo Q."/>
            <person name="Li W."/>
            <person name="Guo W."/>
            <person name="Chen H."/>
            <person name="Chen S."/>
            <person name="Zhou L."/>
            <person name="Zhou L."/>
            <person name="Ni X."/>
            <person name="Tian J."/>
            <person name="Zhou Y."/>
            <person name="Sheng Y."/>
            <person name="Liu T."/>
            <person name="Pan Y."/>
            <person name="Xia L."/>
            <person name="Li J."/>
            <person name="Zhao F."/>
            <person name="Cao W."/>
        </authorList>
    </citation>
    <scope>NUCLEOTIDE SEQUENCE</scope>
    <source>
        <strain evidence="18">Rsan-2018</strain>
        <tissue evidence="18">Larvae</tissue>
    </source>
</reference>
<evidence type="ECO:0000256" key="16">
    <source>
        <dbReference type="RuleBase" id="RU003947"/>
    </source>
</evidence>
<evidence type="ECO:0000256" key="3">
    <source>
        <dbReference type="ARBA" id="ARBA00012647"/>
    </source>
</evidence>
<evidence type="ECO:0000256" key="4">
    <source>
        <dbReference type="ARBA" id="ARBA00022475"/>
    </source>
</evidence>
<evidence type="ECO:0000256" key="14">
    <source>
        <dbReference type="PIRSR" id="PIRSR601952-2"/>
    </source>
</evidence>
<evidence type="ECO:0000256" key="9">
    <source>
        <dbReference type="ARBA" id="ARBA00022842"/>
    </source>
</evidence>
<feature type="binding site" evidence="14">
    <location>
        <position position="415"/>
    </location>
    <ligand>
        <name>Zn(2+)</name>
        <dbReference type="ChEBI" id="CHEBI:29105"/>
        <label>2</label>
    </ligand>
</feature>
<keyword evidence="6 14" id="KW-0479">Metal-binding</keyword>
<dbReference type="Proteomes" id="UP000821837">
    <property type="component" value="Unassembled WGS sequence"/>
</dbReference>
<keyword evidence="7 16" id="KW-0378">Hydrolase</keyword>
<keyword evidence="5" id="KW-0336">GPI-anchor</keyword>
<comment type="cofactor">
    <cofactor evidence="14">
        <name>Mg(2+)</name>
        <dbReference type="ChEBI" id="CHEBI:18420"/>
    </cofactor>
    <text evidence="14">Binds 1 Mg(2+) ion.</text>
</comment>
<evidence type="ECO:0000256" key="2">
    <source>
        <dbReference type="ARBA" id="ARBA00005984"/>
    </source>
</evidence>
<dbReference type="EMBL" id="JABSTV010001250">
    <property type="protein sequence ID" value="KAH7956755.1"/>
    <property type="molecule type" value="Genomic_DNA"/>
</dbReference>
<dbReference type="InterPro" id="IPR001952">
    <property type="entry name" value="Alkaline_phosphatase"/>
</dbReference>
<feature type="binding site" evidence="14">
    <location>
        <position position="484"/>
    </location>
    <ligand>
        <name>Zn(2+)</name>
        <dbReference type="ChEBI" id="CHEBI:29105"/>
        <label>2</label>
    </ligand>
</feature>
<accession>A0A9D4PW01</accession>
<evidence type="ECO:0000256" key="10">
    <source>
        <dbReference type="ARBA" id="ARBA00023136"/>
    </source>
</evidence>
<keyword evidence="11" id="KW-0325">Glycoprotein</keyword>
<dbReference type="GO" id="GO:0004035">
    <property type="term" value="F:alkaline phosphatase activity"/>
    <property type="evidence" value="ECO:0007669"/>
    <property type="project" value="UniProtKB-EC"/>
</dbReference>
<dbReference type="GO" id="GO:0046872">
    <property type="term" value="F:metal ion binding"/>
    <property type="evidence" value="ECO:0007669"/>
    <property type="project" value="UniProtKB-KW"/>
</dbReference>
<feature type="binding site" evidence="14">
    <location>
        <position position="225"/>
    </location>
    <ligand>
        <name>Mg(2+)</name>
        <dbReference type="ChEBI" id="CHEBI:18420"/>
    </ligand>
</feature>
<dbReference type="CDD" id="cd16012">
    <property type="entry name" value="ALP"/>
    <property type="match status" value="1"/>
</dbReference>
<feature type="binding site" evidence="14">
    <location>
        <position position="111"/>
    </location>
    <ligand>
        <name>Mg(2+)</name>
        <dbReference type="ChEBI" id="CHEBI:18420"/>
    </ligand>
</feature>
<dbReference type="PANTHER" id="PTHR11596">
    <property type="entry name" value="ALKALINE PHOSPHATASE"/>
    <property type="match status" value="1"/>
</dbReference>
<feature type="binding site" evidence="14">
    <location>
        <position position="416"/>
    </location>
    <ligand>
        <name>Zn(2+)</name>
        <dbReference type="ChEBI" id="CHEBI:29105"/>
        <label>2</label>
    </ligand>
</feature>
<dbReference type="PROSITE" id="PS00123">
    <property type="entry name" value="ALKALINE_PHOSPHATASE"/>
    <property type="match status" value="1"/>
</dbReference>
<sequence length="564" mass="61062">MVDPTLTVPGPFRVYLISDPKLFRGHLIPDLHPSEPRATYNAEEARILCHPPPLPLPSNPQASREYESVPVPEGEDDPEFWRLSAQNSLSRLLSAPVVDAPAKNVIVFVGDGMGISTVTASRIYRTQKGTELPGEGGSLSFEHFPYTALVKTYAVDRQVTDSAASATALFCGAKTKMAMLGLSAKANTSECDSAAGNELHSFIKKAQDIGMSTGLVTTTRVTHATPAALYAHSAHRDWEMDTKMPKRTRCKDIARQLVEDEPGRNMNVILGGGLAYFKDKQRGGGKRSDGLDLVDLWKKDKKNRKFVGSREELQAIDTNKTDYLLGLFSGDHMSYEDYRQDKQPSLVDMVVTAVELLRKRGNGFALMVEGGRIDHGHHENRAALALRETAELSHAVAAALELVDLRETLVLVTADHSHSFTMNGYPARGNPILGVAGVSEKDGLPYTTLSYANGPSTTKRKADANTEAVDYQQVSTVPLRLETHAGEDVALYAVGPMAHLVRGVLEQHTVAHLVDYAACFGDGARLRSRCLEQGASAAATGAESSLARIAIALLSLPVSLVALR</sequence>
<protein>
    <recommendedName>
        <fullName evidence="3 16">Alkaline phosphatase</fullName>
        <ecNumber evidence="3 16">3.1.3.1</ecNumber>
    </recommendedName>
</protein>
<dbReference type="SUPFAM" id="SSF53649">
    <property type="entry name" value="Alkaline phosphatase-like"/>
    <property type="match status" value="1"/>
</dbReference>
<dbReference type="PANTHER" id="PTHR11596:SF83">
    <property type="entry name" value="ALKALINE PHOSPHATASE 4"/>
    <property type="match status" value="1"/>
</dbReference>
<name>A0A9D4PW01_RHISA</name>
<keyword evidence="12" id="KW-0449">Lipoprotein</keyword>
<dbReference type="SMART" id="SM00098">
    <property type="entry name" value="alkPPc"/>
    <property type="match status" value="1"/>
</dbReference>
<comment type="subcellular location">
    <subcellularLocation>
        <location evidence="1">Cell membrane</location>
        <topology evidence="1">Lipid-anchor</topology>
        <topology evidence="1">GPI-anchor</topology>
    </subcellularLocation>
</comment>
<evidence type="ECO:0000256" key="12">
    <source>
        <dbReference type="ARBA" id="ARBA00023288"/>
    </source>
</evidence>
<dbReference type="FunFam" id="3.40.720.10:FF:000008">
    <property type="entry name" value="Alkaline phosphatase"/>
    <property type="match status" value="1"/>
</dbReference>
<evidence type="ECO:0000256" key="1">
    <source>
        <dbReference type="ARBA" id="ARBA00004609"/>
    </source>
</evidence>
<evidence type="ECO:0000256" key="7">
    <source>
        <dbReference type="ARBA" id="ARBA00022801"/>
    </source>
</evidence>
<feature type="binding site" evidence="14">
    <location>
        <position position="111"/>
    </location>
    <ligand>
        <name>Zn(2+)</name>
        <dbReference type="ChEBI" id="CHEBI:29105"/>
        <label>2</label>
    </ligand>
</feature>
<feature type="active site" description="Phosphoserine intermediate" evidence="13">
    <location>
        <position position="162"/>
    </location>
</feature>
<comment type="caution">
    <text evidence="18">The sequence shown here is derived from an EMBL/GenBank/DDBJ whole genome shotgun (WGS) entry which is preliminary data.</text>
</comment>
<keyword evidence="8 14" id="KW-0862">Zinc</keyword>
<dbReference type="GO" id="GO:0005886">
    <property type="term" value="C:plasma membrane"/>
    <property type="evidence" value="ECO:0007669"/>
    <property type="project" value="UniProtKB-SubCell"/>
</dbReference>
<dbReference type="InterPro" id="IPR017850">
    <property type="entry name" value="Alkaline_phosphatase_core_sf"/>
</dbReference>
<organism evidence="18 19">
    <name type="scientific">Rhipicephalus sanguineus</name>
    <name type="common">Brown dog tick</name>
    <name type="synonym">Ixodes sanguineus</name>
    <dbReference type="NCBI Taxonomy" id="34632"/>
    <lineage>
        <taxon>Eukaryota</taxon>
        <taxon>Metazoa</taxon>
        <taxon>Ecdysozoa</taxon>
        <taxon>Arthropoda</taxon>
        <taxon>Chelicerata</taxon>
        <taxon>Arachnida</taxon>
        <taxon>Acari</taxon>
        <taxon>Parasitiformes</taxon>
        <taxon>Ixodida</taxon>
        <taxon>Ixodoidea</taxon>
        <taxon>Ixodidae</taxon>
        <taxon>Rhipicephalinae</taxon>
        <taxon>Rhipicephalus</taxon>
        <taxon>Rhipicephalus</taxon>
    </lineage>
</organism>
<dbReference type="EC" id="3.1.3.1" evidence="3 16"/>
<evidence type="ECO:0000256" key="13">
    <source>
        <dbReference type="PIRSR" id="PIRSR601952-1"/>
    </source>
</evidence>
<dbReference type="AlphaFoldDB" id="A0A9D4PW01"/>
<comment type="catalytic activity">
    <reaction evidence="16">
        <text>a phosphate monoester + H2O = an alcohol + phosphate</text>
        <dbReference type="Rhea" id="RHEA:15017"/>
        <dbReference type="ChEBI" id="CHEBI:15377"/>
        <dbReference type="ChEBI" id="CHEBI:30879"/>
        <dbReference type="ChEBI" id="CHEBI:43474"/>
        <dbReference type="ChEBI" id="CHEBI:67140"/>
        <dbReference type="EC" id="3.1.3.1"/>
    </reaction>
</comment>
<feature type="binding site" evidence="14">
    <location>
        <position position="374"/>
    </location>
    <ligand>
        <name>Zn(2+)</name>
        <dbReference type="ChEBI" id="CHEBI:29105"/>
        <label>2</label>
    </ligand>
</feature>